<evidence type="ECO:0000259" key="5">
    <source>
        <dbReference type="Pfam" id="PF00326"/>
    </source>
</evidence>
<sequence length="659" mass="74664">MAKRKVTPEDLFSMQFTGDVQISPDGKKALYVHTAVNAEKDGYFSSLWLTDFTDQGSRFTHPQPDRLVKDRSPRWSPDGQSIAFLSNRSGMDQVWLIPADGGDAKQLTELPNTVQFIAWSPDGKRLACLIQDVEDTSTTDVKVITKLRYKHDSKGFRGHHMNHIWVVEAATGEAKQVSYGDWEDIDPVWSPDSRSIIFLSDRSETRDFNHVPALWKLDVETGECVKLGQCAGFTLAPRFSPDGKWIAYFDHQYGETNACNDEVWLIPAEGGEARNLTGMLDRSTANWVGTDVKWDAGVHQPTWSKDSRYIYFLVTEGGNCWIYRVEVKTGIIEPVVTGDRLVVTSFAMHDDGVEPFLVYVAAHPQSTGDLYVESLGSDREKRQLTDFNKYLFSELALSEPERIRFEGADGWEIEGWLLKPPNFQPGAKYPLILQIHGGPHTCYGFSLNHEFQMLASAGYVVLYTNPRGSQGYGKEFARAVLGDWGGKDYEDLMRAVDYACTLNYVDDYQLFVSGGSYGGFMVNWIVGHTDRFKAAVTQRSICNLYSMAGSSDIGFYFIDTEFAGADLWENEELIMSRSPIRYARNVKTPVLIEHSENDLRCPMEQAEQWFIALKRLGVETVLVRTPDEGHELSRSGKPMHRIERLKHILNWFNKHRSQA</sequence>
<dbReference type="Gene3D" id="2.120.10.30">
    <property type="entry name" value="TolB, C-terminal domain"/>
    <property type="match status" value="2"/>
</dbReference>
<dbReference type="PANTHER" id="PTHR42776:SF27">
    <property type="entry name" value="DIPEPTIDYL PEPTIDASE FAMILY MEMBER 6"/>
    <property type="match status" value="1"/>
</dbReference>
<proteinExistence type="inferred from homology"/>
<keyword evidence="7" id="KW-1185">Reference proteome</keyword>
<keyword evidence="4" id="KW-0720">Serine protease</keyword>
<evidence type="ECO:0000313" key="6">
    <source>
        <dbReference type="EMBL" id="RNB83449.1"/>
    </source>
</evidence>
<protein>
    <submittedName>
        <fullName evidence="6">S9 family peptidase</fullName>
    </submittedName>
</protein>
<dbReference type="InterPro" id="IPR011659">
    <property type="entry name" value="WD40"/>
</dbReference>
<dbReference type="SUPFAM" id="SSF53474">
    <property type="entry name" value="alpha/beta-Hydrolases"/>
    <property type="match status" value="1"/>
</dbReference>
<evidence type="ECO:0000313" key="7">
    <source>
        <dbReference type="Proteomes" id="UP000271031"/>
    </source>
</evidence>
<feature type="domain" description="Peptidase S9 prolyl oligopeptidase catalytic" evidence="5">
    <location>
        <begin position="446"/>
        <end position="655"/>
    </location>
</feature>
<gene>
    <name evidence="6" type="ORF">EDM56_21820</name>
</gene>
<dbReference type="PANTHER" id="PTHR42776">
    <property type="entry name" value="SERINE PEPTIDASE S9 FAMILY MEMBER"/>
    <property type="match status" value="1"/>
</dbReference>
<reference evidence="6 7" key="1">
    <citation type="submission" date="2018-10" db="EMBL/GenBank/DDBJ databases">
        <title>Phylogenomics of Brevibacillus.</title>
        <authorList>
            <person name="Dunlap C."/>
        </authorList>
    </citation>
    <scope>NUCLEOTIDE SEQUENCE [LARGE SCALE GENOMIC DNA]</scope>
    <source>
        <strain evidence="6 7">JCM 15716</strain>
    </source>
</reference>
<comment type="similarity">
    <text evidence="1">Belongs to the peptidase S9C family.</text>
</comment>
<dbReference type="AlphaFoldDB" id="A0A3M8D6W0"/>
<dbReference type="OrthoDB" id="108903at2"/>
<dbReference type="FunFam" id="3.40.50.1820:FF:000028">
    <property type="entry name" value="S9 family peptidase"/>
    <property type="match status" value="1"/>
</dbReference>
<name>A0A3M8D6W0_9BACL</name>
<dbReference type="InterPro" id="IPR001375">
    <property type="entry name" value="Peptidase_S9_cat"/>
</dbReference>
<evidence type="ECO:0000256" key="4">
    <source>
        <dbReference type="ARBA" id="ARBA00022825"/>
    </source>
</evidence>
<dbReference type="Pfam" id="PF00326">
    <property type="entry name" value="Peptidase_S9"/>
    <property type="match status" value="1"/>
</dbReference>
<dbReference type="Gene3D" id="3.40.50.1820">
    <property type="entry name" value="alpha/beta hydrolase"/>
    <property type="match status" value="1"/>
</dbReference>
<dbReference type="InterPro" id="IPR011042">
    <property type="entry name" value="6-blade_b-propeller_TolB-like"/>
</dbReference>
<dbReference type="Pfam" id="PF07676">
    <property type="entry name" value="PD40"/>
    <property type="match status" value="4"/>
</dbReference>
<dbReference type="Proteomes" id="UP000271031">
    <property type="component" value="Unassembled WGS sequence"/>
</dbReference>
<dbReference type="EMBL" id="RHHQ01000018">
    <property type="protein sequence ID" value="RNB83449.1"/>
    <property type="molecule type" value="Genomic_DNA"/>
</dbReference>
<keyword evidence="2" id="KW-0645">Protease</keyword>
<dbReference type="InterPro" id="IPR029058">
    <property type="entry name" value="AB_hydrolase_fold"/>
</dbReference>
<evidence type="ECO:0000256" key="3">
    <source>
        <dbReference type="ARBA" id="ARBA00022801"/>
    </source>
</evidence>
<dbReference type="SUPFAM" id="SSF82171">
    <property type="entry name" value="DPP6 N-terminal domain-like"/>
    <property type="match status" value="1"/>
</dbReference>
<organism evidence="6 7">
    <name type="scientific">Brevibacillus fluminis</name>
    <dbReference type="NCBI Taxonomy" id="511487"/>
    <lineage>
        <taxon>Bacteria</taxon>
        <taxon>Bacillati</taxon>
        <taxon>Bacillota</taxon>
        <taxon>Bacilli</taxon>
        <taxon>Bacillales</taxon>
        <taxon>Paenibacillaceae</taxon>
        <taxon>Brevibacillus</taxon>
    </lineage>
</organism>
<dbReference type="GO" id="GO:0006508">
    <property type="term" value="P:proteolysis"/>
    <property type="evidence" value="ECO:0007669"/>
    <property type="project" value="UniProtKB-KW"/>
</dbReference>
<comment type="caution">
    <text evidence="6">The sequence shown here is derived from an EMBL/GenBank/DDBJ whole genome shotgun (WGS) entry which is preliminary data.</text>
</comment>
<keyword evidence="3" id="KW-0378">Hydrolase</keyword>
<dbReference type="GO" id="GO:0004252">
    <property type="term" value="F:serine-type endopeptidase activity"/>
    <property type="evidence" value="ECO:0007669"/>
    <property type="project" value="TreeGrafter"/>
</dbReference>
<evidence type="ECO:0000256" key="2">
    <source>
        <dbReference type="ARBA" id="ARBA00022670"/>
    </source>
</evidence>
<accession>A0A3M8D6W0</accession>
<evidence type="ECO:0000256" key="1">
    <source>
        <dbReference type="ARBA" id="ARBA00010040"/>
    </source>
</evidence>